<gene>
    <name evidence="2" type="primary">pilV_2</name>
    <name evidence="2" type="ORF">NCTC9081_00224</name>
</gene>
<organism evidence="2 3">
    <name type="scientific">Escherichia coli</name>
    <dbReference type="NCBI Taxonomy" id="562"/>
    <lineage>
        <taxon>Bacteria</taxon>
        <taxon>Pseudomonadati</taxon>
        <taxon>Pseudomonadota</taxon>
        <taxon>Gammaproteobacteria</taxon>
        <taxon>Enterobacterales</taxon>
        <taxon>Enterobacteriaceae</taxon>
        <taxon>Escherichia</taxon>
    </lineage>
</organism>
<accession>A0A376VTN4</accession>
<evidence type="ECO:0000256" key="1">
    <source>
        <dbReference type="SAM" id="MobiDB-lite"/>
    </source>
</evidence>
<evidence type="ECO:0000313" key="3">
    <source>
        <dbReference type="Proteomes" id="UP000254716"/>
    </source>
</evidence>
<feature type="region of interest" description="Disordered" evidence="1">
    <location>
        <begin position="20"/>
        <end position="39"/>
    </location>
</feature>
<protein>
    <submittedName>
        <fullName evidence="2">Minor pilin subunit</fullName>
    </submittedName>
</protein>
<proteinExistence type="predicted"/>
<dbReference type="EMBL" id="UGCV01000006">
    <property type="protein sequence ID" value="STJ14883.1"/>
    <property type="molecule type" value="Genomic_DNA"/>
</dbReference>
<name>A0A376VTN4_ECOLX</name>
<evidence type="ECO:0000313" key="2">
    <source>
        <dbReference type="EMBL" id="STJ14883.1"/>
    </source>
</evidence>
<reference evidence="2 3" key="1">
    <citation type="submission" date="2018-06" db="EMBL/GenBank/DDBJ databases">
        <authorList>
            <consortium name="Pathogen Informatics"/>
            <person name="Doyle S."/>
        </authorList>
    </citation>
    <scope>NUCLEOTIDE SEQUENCE [LARGE SCALE GENOMIC DNA]</scope>
    <source>
        <strain evidence="2 3">NCTC9081</strain>
    </source>
</reference>
<dbReference type="AlphaFoldDB" id="A0A376VTN4"/>
<dbReference type="Proteomes" id="UP000254716">
    <property type="component" value="Unassembled WGS sequence"/>
</dbReference>
<dbReference type="PROSITE" id="PS51257">
    <property type="entry name" value="PROKAR_LIPOPROTEIN"/>
    <property type="match status" value="1"/>
</dbReference>
<sequence>MQYFRANDVAGFESYPVGSPIPWPSATSQPGGLSCGPPPRGEAGIRGVCLTGPECTREMAQKHCRNTSSKQLMHLSVF</sequence>